<comment type="subcellular location">
    <subcellularLocation>
        <location evidence="12">Cytoplasm</location>
    </subcellularLocation>
</comment>
<evidence type="ECO:0000313" key="15">
    <source>
        <dbReference type="Proteomes" id="UP001597063"/>
    </source>
</evidence>
<feature type="domain" description="Amine oxidase" evidence="13">
    <location>
        <begin position="24"/>
        <end position="489"/>
    </location>
</feature>
<dbReference type="InterPro" id="IPR050464">
    <property type="entry name" value="Zeta_carotene_desat/Oxidored"/>
</dbReference>
<evidence type="ECO:0000256" key="8">
    <source>
        <dbReference type="ARBA" id="ARBA00022630"/>
    </source>
</evidence>
<dbReference type="GO" id="GO:0004729">
    <property type="term" value="F:oxygen-dependent protoporphyrinogen oxidase activity"/>
    <property type="evidence" value="ECO:0007669"/>
    <property type="project" value="UniProtKB-EC"/>
</dbReference>
<evidence type="ECO:0000256" key="2">
    <source>
        <dbReference type="ARBA" id="ARBA00001974"/>
    </source>
</evidence>
<dbReference type="PANTHER" id="PTHR42923:SF3">
    <property type="entry name" value="PROTOPORPHYRINOGEN OXIDASE"/>
    <property type="match status" value="1"/>
</dbReference>
<evidence type="ECO:0000256" key="6">
    <source>
        <dbReference type="ARBA" id="ARBA00012402"/>
    </source>
</evidence>
<dbReference type="InterPro" id="IPR004572">
    <property type="entry name" value="Protoporphyrinogen_oxidase"/>
</dbReference>
<keyword evidence="8 12" id="KW-0285">Flavoprotein</keyword>
<dbReference type="InterPro" id="IPR036188">
    <property type="entry name" value="FAD/NAD-bd_sf"/>
</dbReference>
<accession>A0ABW2X9U6</accession>
<evidence type="ECO:0000256" key="9">
    <source>
        <dbReference type="ARBA" id="ARBA00022827"/>
    </source>
</evidence>
<evidence type="ECO:0000256" key="12">
    <source>
        <dbReference type="RuleBase" id="RU364052"/>
    </source>
</evidence>
<dbReference type="Gene3D" id="3.90.660.20">
    <property type="entry name" value="Protoporphyrinogen oxidase, mitochondrial, domain 2"/>
    <property type="match status" value="1"/>
</dbReference>
<protein>
    <recommendedName>
        <fullName evidence="7 12">Coproporphyrinogen III oxidase</fullName>
        <ecNumber evidence="6 12">1.3.3.15</ecNumber>
    </recommendedName>
</protein>
<keyword evidence="9 12" id="KW-0274">FAD</keyword>
<comment type="caution">
    <text evidence="14">The sequence shown here is derived from an EMBL/GenBank/DDBJ whole genome shotgun (WGS) entry which is preliminary data.</text>
</comment>
<keyword evidence="10 12" id="KW-0560">Oxidoreductase</keyword>
<keyword evidence="12" id="KW-0963">Cytoplasm</keyword>
<dbReference type="PANTHER" id="PTHR42923">
    <property type="entry name" value="PROTOPORPHYRINOGEN OXIDASE"/>
    <property type="match status" value="1"/>
</dbReference>
<dbReference type="NCBIfam" id="TIGR00562">
    <property type="entry name" value="proto_IX_ox"/>
    <property type="match status" value="1"/>
</dbReference>
<evidence type="ECO:0000256" key="7">
    <source>
        <dbReference type="ARBA" id="ARBA00019046"/>
    </source>
</evidence>
<evidence type="ECO:0000256" key="10">
    <source>
        <dbReference type="ARBA" id="ARBA00023002"/>
    </source>
</evidence>
<reference evidence="15" key="1">
    <citation type="journal article" date="2019" name="Int. J. Syst. Evol. Microbiol.">
        <title>The Global Catalogue of Microorganisms (GCM) 10K type strain sequencing project: providing services to taxonomists for standard genome sequencing and annotation.</title>
        <authorList>
            <consortium name="The Broad Institute Genomics Platform"/>
            <consortium name="The Broad Institute Genome Sequencing Center for Infectious Disease"/>
            <person name="Wu L."/>
            <person name="Ma J."/>
        </authorList>
    </citation>
    <scope>NUCLEOTIDE SEQUENCE [LARGE SCALE GENOMIC DNA]</scope>
    <source>
        <strain evidence="15">JCM 9371</strain>
    </source>
</reference>
<dbReference type="Gene3D" id="1.10.3110.10">
    <property type="entry name" value="protoporphyrinogen ix oxidase, domain 3"/>
    <property type="match status" value="1"/>
</dbReference>
<evidence type="ECO:0000259" key="13">
    <source>
        <dbReference type="Pfam" id="PF01593"/>
    </source>
</evidence>
<dbReference type="Pfam" id="PF01593">
    <property type="entry name" value="Amino_oxidase"/>
    <property type="match status" value="1"/>
</dbReference>
<dbReference type="EMBL" id="JBHTGP010000001">
    <property type="protein sequence ID" value="MFD0683226.1"/>
    <property type="molecule type" value="Genomic_DNA"/>
</dbReference>
<dbReference type="SUPFAM" id="SSF51905">
    <property type="entry name" value="FAD/NAD(P)-binding domain"/>
    <property type="match status" value="1"/>
</dbReference>
<evidence type="ECO:0000256" key="3">
    <source>
        <dbReference type="ARBA" id="ARBA00002185"/>
    </source>
</evidence>
<evidence type="ECO:0000256" key="1">
    <source>
        <dbReference type="ARBA" id="ARBA00001755"/>
    </source>
</evidence>
<dbReference type="SUPFAM" id="SSF54373">
    <property type="entry name" value="FAD-linked reductases, C-terminal domain"/>
    <property type="match status" value="1"/>
</dbReference>
<evidence type="ECO:0000256" key="11">
    <source>
        <dbReference type="ARBA" id="ARBA00023133"/>
    </source>
</evidence>
<dbReference type="EC" id="1.3.3.15" evidence="6 12"/>
<evidence type="ECO:0000256" key="5">
    <source>
        <dbReference type="ARBA" id="ARBA00008310"/>
    </source>
</evidence>
<comment type="cofactor">
    <cofactor evidence="2 12">
        <name>FAD</name>
        <dbReference type="ChEBI" id="CHEBI:57692"/>
    </cofactor>
</comment>
<dbReference type="InterPro" id="IPR002937">
    <property type="entry name" value="Amino_oxidase"/>
</dbReference>
<dbReference type="Gene3D" id="3.50.50.60">
    <property type="entry name" value="FAD/NAD(P)-binding domain"/>
    <property type="match status" value="1"/>
</dbReference>
<comment type="similarity">
    <text evidence="5 12">Belongs to the protoporphyrinogen/coproporphyrinogen oxidase family. Coproporphyrinogen III oxidase subfamily.</text>
</comment>
<gene>
    <name evidence="14" type="primary">hemG</name>
    <name evidence="14" type="ORF">ACFQZM_01850</name>
</gene>
<comment type="catalytic activity">
    <reaction evidence="1">
        <text>coproporphyrinogen III + 3 O2 = coproporphyrin III + 3 H2O2</text>
        <dbReference type="Rhea" id="RHEA:43436"/>
        <dbReference type="ChEBI" id="CHEBI:15379"/>
        <dbReference type="ChEBI" id="CHEBI:16240"/>
        <dbReference type="ChEBI" id="CHEBI:57309"/>
        <dbReference type="ChEBI" id="CHEBI:131725"/>
        <dbReference type="EC" id="1.3.3.15"/>
    </reaction>
    <physiologicalReaction direction="left-to-right" evidence="1">
        <dbReference type="Rhea" id="RHEA:43437"/>
    </physiologicalReaction>
</comment>
<comment type="pathway">
    <text evidence="4 12">Porphyrin-containing compound metabolism; protoheme biosynthesis.</text>
</comment>
<sequence length="500" mass="50680">MVATDQGQGLVGGVPHVAVVGGGVAGLTAAFLLRNEPVRVTVLEGTSRLGGQLAVSEVAGLAVDEGAEAVWRPKTEWLIGDAGLGDRLVSADNAAVATWTRGGLWPLPGGHFMSVPSDMDELAKCGVLSDEGVARAREDLALPATPRDGDVAVGAYVAARFGQEVVDRLVDPFINEMCAGRAADLSFEATLLPLFMASRKHASLARAAGMLLPSPESGIPALHSGLGTLVGGMGALPGALADAVLAASPHADIRTGAQVTGLARDDNGWNLTVKSSGGASSTAGNTAGPATEDIAADAVILAVPAGTASELMAGVPGTAAARATLADIAYASVAMITLAYPRAAFPGGLAERGWSGYRVPAVDGRTVRSVTFSSVKWAHLAGDVEIVRCQAGGIDVPELVDRDDADLVALAAGELAEATGATGAPVETRVTRWRGALPQYTVGHVGRIKQVRAEVAAAQPGLALCGNAYDGVGIGQCFNAARKATEQVLGHLDKTPAHAE</sequence>
<evidence type="ECO:0000313" key="14">
    <source>
        <dbReference type="EMBL" id="MFD0683226.1"/>
    </source>
</evidence>
<proteinExistence type="inferred from homology"/>
<organism evidence="14 15">
    <name type="scientific">Actinomadura fibrosa</name>
    <dbReference type="NCBI Taxonomy" id="111802"/>
    <lineage>
        <taxon>Bacteria</taxon>
        <taxon>Bacillati</taxon>
        <taxon>Actinomycetota</taxon>
        <taxon>Actinomycetes</taxon>
        <taxon>Streptosporangiales</taxon>
        <taxon>Thermomonosporaceae</taxon>
        <taxon>Actinomadura</taxon>
    </lineage>
</organism>
<evidence type="ECO:0000256" key="4">
    <source>
        <dbReference type="ARBA" id="ARBA00004744"/>
    </source>
</evidence>
<dbReference type="RefSeq" id="WP_131757109.1">
    <property type="nucleotide sequence ID" value="NZ_CAACUY010000025.1"/>
</dbReference>
<name>A0ABW2X9U6_9ACTN</name>
<dbReference type="Proteomes" id="UP001597063">
    <property type="component" value="Unassembled WGS sequence"/>
</dbReference>
<keyword evidence="11 12" id="KW-0350">Heme biosynthesis</keyword>
<comment type="function">
    <text evidence="3 12">Involved in coproporphyrin-dependent heme b biosynthesis. Catalyzes the oxidation of coproporphyrinogen III to coproporphyrin III.</text>
</comment>
<keyword evidence="15" id="KW-1185">Reference proteome</keyword>